<keyword evidence="5" id="KW-0406">Ion transport</keyword>
<dbReference type="InterPro" id="IPR000644">
    <property type="entry name" value="CBS_dom"/>
</dbReference>
<feature type="transmembrane region" description="Helical" evidence="11">
    <location>
        <begin position="59"/>
        <end position="78"/>
    </location>
</feature>
<evidence type="ECO:0000256" key="9">
    <source>
        <dbReference type="ARBA" id="ARBA00023303"/>
    </source>
</evidence>
<protein>
    <submittedName>
        <fullName evidence="13">Chloride channel protein</fullName>
    </submittedName>
</protein>
<evidence type="ECO:0000313" key="14">
    <source>
        <dbReference type="Proteomes" id="UP000427906"/>
    </source>
</evidence>
<keyword evidence="4 11" id="KW-1133">Transmembrane helix</keyword>
<feature type="domain" description="CBS" evidence="12">
    <location>
        <begin position="516"/>
        <end position="573"/>
    </location>
</feature>
<feature type="domain" description="CBS" evidence="12">
    <location>
        <begin position="450"/>
        <end position="510"/>
    </location>
</feature>
<dbReference type="PRINTS" id="PR00762">
    <property type="entry name" value="CLCHANNEL"/>
</dbReference>
<keyword evidence="6 11" id="KW-0472">Membrane</keyword>
<dbReference type="SUPFAM" id="SSF54631">
    <property type="entry name" value="CBS-domain pair"/>
    <property type="match status" value="1"/>
</dbReference>
<gene>
    <name evidence="13" type="ORF">DSCA_63430</name>
</gene>
<evidence type="ECO:0000256" key="4">
    <source>
        <dbReference type="ARBA" id="ARBA00022989"/>
    </source>
</evidence>
<proteinExistence type="predicted"/>
<dbReference type="EMBL" id="AP021874">
    <property type="protein sequence ID" value="BBO72413.1"/>
    <property type="molecule type" value="Genomic_DNA"/>
</dbReference>
<keyword evidence="3 11" id="KW-0812">Transmembrane</keyword>
<dbReference type="Proteomes" id="UP000427906">
    <property type="component" value="Chromosome"/>
</dbReference>
<dbReference type="InterPro" id="IPR046342">
    <property type="entry name" value="CBS_dom_sf"/>
</dbReference>
<evidence type="ECO:0000256" key="11">
    <source>
        <dbReference type="SAM" id="Phobius"/>
    </source>
</evidence>
<evidence type="ECO:0000256" key="3">
    <source>
        <dbReference type="ARBA" id="ARBA00022692"/>
    </source>
</evidence>
<dbReference type="CDD" id="cd00400">
    <property type="entry name" value="Voltage_gated_ClC"/>
    <property type="match status" value="1"/>
</dbReference>
<evidence type="ECO:0000256" key="8">
    <source>
        <dbReference type="ARBA" id="ARBA00023214"/>
    </source>
</evidence>
<dbReference type="InterPro" id="IPR050368">
    <property type="entry name" value="ClC-type_chloride_channel"/>
</dbReference>
<evidence type="ECO:0000256" key="1">
    <source>
        <dbReference type="ARBA" id="ARBA00004141"/>
    </source>
</evidence>
<feature type="transmembrane region" description="Helical" evidence="11">
    <location>
        <begin position="230"/>
        <end position="250"/>
    </location>
</feature>
<keyword evidence="2" id="KW-0813">Transport</keyword>
<accession>A0A5K7YWR0</accession>
<dbReference type="SMART" id="SM00116">
    <property type="entry name" value="CBS"/>
    <property type="match status" value="2"/>
</dbReference>
<dbReference type="InterPro" id="IPR014743">
    <property type="entry name" value="Cl-channel_core"/>
</dbReference>
<dbReference type="Gene3D" id="1.10.3080.10">
    <property type="entry name" value="Clc chloride channel"/>
    <property type="match status" value="1"/>
</dbReference>
<evidence type="ECO:0000256" key="2">
    <source>
        <dbReference type="ARBA" id="ARBA00022448"/>
    </source>
</evidence>
<feature type="transmembrane region" description="Helical" evidence="11">
    <location>
        <begin position="23"/>
        <end position="43"/>
    </location>
</feature>
<name>A0A5K7YWR0_9BACT</name>
<feature type="transmembrane region" description="Helical" evidence="11">
    <location>
        <begin position="155"/>
        <end position="181"/>
    </location>
</feature>
<evidence type="ECO:0000256" key="10">
    <source>
        <dbReference type="PROSITE-ProRule" id="PRU00703"/>
    </source>
</evidence>
<dbReference type="GO" id="GO:0005254">
    <property type="term" value="F:chloride channel activity"/>
    <property type="evidence" value="ECO:0007669"/>
    <property type="project" value="UniProtKB-KW"/>
</dbReference>
<dbReference type="AlphaFoldDB" id="A0A5K7YWR0"/>
<keyword evidence="8" id="KW-0868">Chloride</keyword>
<keyword evidence="14" id="KW-1185">Reference proteome</keyword>
<dbReference type="GO" id="GO:0034707">
    <property type="term" value="C:chloride channel complex"/>
    <property type="evidence" value="ECO:0007669"/>
    <property type="project" value="UniProtKB-KW"/>
</dbReference>
<dbReference type="PANTHER" id="PTHR43427">
    <property type="entry name" value="CHLORIDE CHANNEL PROTEIN CLC-E"/>
    <property type="match status" value="1"/>
</dbReference>
<comment type="subcellular location">
    <subcellularLocation>
        <location evidence="1">Membrane</location>
        <topology evidence="1">Multi-pass membrane protein</topology>
    </subcellularLocation>
</comment>
<feature type="transmembrane region" description="Helical" evidence="11">
    <location>
        <begin position="262"/>
        <end position="282"/>
    </location>
</feature>
<feature type="transmembrane region" description="Helical" evidence="11">
    <location>
        <begin position="193"/>
        <end position="210"/>
    </location>
</feature>
<evidence type="ECO:0000256" key="6">
    <source>
        <dbReference type="ARBA" id="ARBA00023136"/>
    </source>
</evidence>
<dbReference type="OrthoDB" id="9767361at2"/>
<dbReference type="PROSITE" id="PS51371">
    <property type="entry name" value="CBS"/>
    <property type="match status" value="2"/>
</dbReference>
<evidence type="ECO:0000259" key="12">
    <source>
        <dbReference type="PROSITE" id="PS51371"/>
    </source>
</evidence>
<keyword evidence="7" id="KW-0869">Chloride channel</keyword>
<keyword evidence="10" id="KW-0129">CBS domain</keyword>
<keyword evidence="9" id="KW-0407">Ion channel</keyword>
<feature type="transmembrane region" description="Helical" evidence="11">
    <location>
        <begin position="363"/>
        <end position="389"/>
    </location>
</feature>
<dbReference type="Pfam" id="PF00571">
    <property type="entry name" value="CBS"/>
    <property type="match status" value="2"/>
</dbReference>
<evidence type="ECO:0000313" key="13">
    <source>
        <dbReference type="EMBL" id="BBO72413.1"/>
    </source>
</evidence>
<sequence>MIQLFKKLKYPGSWSLFRSDDRLLLIVFAIIVGICSGLAALFLNRGLEAMLTWLHHYRAYWWAIFLPAIGAALSSLFLEKIVNEGAGHGVPEVIYAVSRYGGLLRLRSSFSRLISSCLTIGSGGSAGPEAPVVMSGAAIGSNIAQAFSLNDRQRVALVGCGAAGAIAAIFNAPISGMVFAIEVILGEWSTMNIIPIAIAAVAGTEVSRLLKGNQIAFAHREFNIHFQDILACVGLAILCAVASILLTRAVRSMHHVSREVTLPLWARAAVGGTMVGAIGYYLPYILGEGYHAIRTAIEGGFPGGLMLVAVIALVKILATSLTLGWGGSGGIFAPCLVIGAFVGLSFHRFMTTVWSSVIWVNEGCFALLGMAGLISGILQAPLTGIFLVIEITGGYEVILPLIVVSAISTTLCHYLEPASFYLKDLVEQGQLLRPGTDARVLTDLSIQELLETDCICVHPDMRLAEFIDIVKSSHRNYFPVEDRQSRQFVGMIHLDDIRPYLFDPAMHNAVLTGQLMNTSVKTVSLHDDLSEVLQQMDTGHIFSMPVVSDNRFLGMISKATLLDQYRKELMVQTGRF</sequence>
<dbReference type="Gene3D" id="3.10.580.10">
    <property type="entry name" value="CBS-domain"/>
    <property type="match status" value="1"/>
</dbReference>
<reference evidence="13 14" key="1">
    <citation type="submission" date="2019-11" db="EMBL/GenBank/DDBJ databases">
        <title>Comparative genomics of hydrocarbon-degrading Desulfosarcina strains.</title>
        <authorList>
            <person name="Watanabe M."/>
            <person name="Kojima H."/>
            <person name="Fukui M."/>
        </authorList>
    </citation>
    <scope>NUCLEOTIDE SEQUENCE [LARGE SCALE GENOMIC DNA]</scope>
    <source>
        <strain evidence="13 14">PL12</strain>
    </source>
</reference>
<dbReference type="SUPFAM" id="SSF81340">
    <property type="entry name" value="Clc chloride channel"/>
    <property type="match status" value="1"/>
</dbReference>
<dbReference type="Pfam" id="PF00654">
    <property type="entry name" value="Voltage_CLC"/>
    <property type="match status" value="1"/>
</dbReference>
<dbReference type="KEGG" id="dalk:DSCA_63430"/>
<evidence type="ECO:0000256" key="7">
    <source>
        <dbReference type="ARBA" id="ARBA00023173"/>
    </source>
</evidence>
<organism evidence="13 14">
    <name type="scientific">Desulfosarcina alkanivorans</name>
    <dbReference type="NCBI Taxonomy" id="571177"/>
    <lineage>
        <taxon>Bacteria</taxon>
        <taxon>Pseudomonadati</taxon>
        <taxon>Thermodesulfobacteriota</taxon>
        <taxon>Desulfobacteria</taxon>
        <taxon>Desulfobacterales</taxon>
        <taxon>Desulfosarcinaceae</taxon>
        <taxon>Desulfosarcina</taxon>
    </lineage>
</organism>
<dbReference type="PANTHER" id="PTHR43427:SF6">
    <property type="entry name" value="CHLORIDE CHANNEL PROTEIN CLC-E"/>
    <property type="match status" value="1"/>
</dbReference>
<feature type="transmembrane region" description="Helical" evidence="11">
    <location>
        <begin position="303"/>
        <end position="325"/>
    </location>
</feature>
<dbReference type="RefSeq" id="WP_155320113.1">
    <property type="nucleotide sequence ID" value="NZ_AP021874.1"/>
</dbReference>
<dbReference type="InterPro" id="IPR001807">
    <property type="entry name" value="ClC"/>
</dbReference>
<feature type="transmembrane region" description="Helical" evidence="11">
    <location>
        <begin position="331"/>
        <end position="351"/>
    </location>
</feature>
<evidence type="ECO:0000256" key="5">
    <source>
        <dbReference type="ARBA" id="ARBA00023065"/>
    </source>
</evidence>